<dbReference type="Pfam" id="PF20684">
    <property type="entry name" value="Fung_rhodopsin"/>
    <property type="match status" value="1"/>
</dbReference>
<feature type="transmembrane region" description="Helical" evidence="1">
    <location>
        <begin position="31"/>
        <end position="50"/>
    </location>
</feature>
<evidence type="ECO:0000313" key="3">
    <source>
        <dbReference type="EMBL" id="ROW16956.1"/>
    </source>
</evidence>
<proteinExistence type="predicted"/>
<dbReference type="Proteomes" id="UP000285146">
    <property type="component" value="Unassembled WGS sequence"/>
</dbReference>
<evidence type="ECO:0000313" key="4">
    <source>
        <dbReference type="Proteomes" id="UP000285146"/>
    </source>
</evidence>
<protein>
    <recommendedName>
        <fullName evidence="2">Rhodopsin domain-containing protein</fullName>
    </recommendedName>
</protein>
<comment type="caution">
    <text evidence="3">The sequence shown here is derived from an EMBL/GenBank/DDBJ whole genome shotgun (WGS) entry which is preliminary data.</text>
</comment>
<keyword evidence="1" id="KW-0472">Membrane</keyword>
<gene>
    <name evidence="3" type="ORF">VPNG_01429</name>
</gene>
<dbReference type="EMBL" id="LKEB01000003">
    <property type="protein sequence ID" value="ROW16956.1"/>
    <property type="molecule type" value="Genomic_DNA"/>
</dbReference>
<dbReference type="InParanoid" id="A0A423XKD4"/>
<evidence type="ECO:0000259" key="2">
    <source>
        <dbReference type="Pfam" id="PF20684"/>
    </source>
</evidence>
<feature type="transmembrane region" description="Helical" evidence="1">
    <location>
        <begin position="94"/>
        <end position="114"/>
    </location>
</feature>
<dbReference type="STRING" id="1230097.A0A423XKD4"/>
<feature type="transmembrane region" description="Helical" evidence="1">
    <location>
        <begin position="62"/>
        <end position="82"/>
    </location>
</feature>
<name>A0A423XKD4_9PEZI</name>
<reference evidence="3 4" key="1">
    <citation type="submission" date="2015-09" db="EMBL/GenBank/DDBJ databases">
        <title>Host preference determinants of Valsa canker pathogens revealed by comparative genomics.</title>
        <authorList>
            <person name="Yin Z."/>
            <person name="Huang L."/>
        </authorList>
    </citation>
    <scope>NUCLEOTIDE SEQUENCE [LARGE SCALE GENOMIC DNA]</scope>
    <source>
        <strain evidence="3 4">SXYLt</strain>
    </source>
</reference>
<dbReference type="OrthoDB" id="5429740at2759"/>
<feature type="domain" description="Rhodopsin" evidence="2">
    <location>
        <begin position="46"/>
        <end position="109"/>
    </location>
</feature>
<keyword evidence="1" id="KW-1133">Transmembrane helix</keyword>
<dbReference type="InterPro" id="IPR049326">
    <property type="entry name" value="Rhodopsin_dom_fungi"/>
</dbReference>
<evidence type="ECO:0000256" key="1">
    <source>
        <dbReference type="SAM" id="Phobius"/>
    </source>
</evidence>
<keyword evidence="4" id="KW-1185">Reference proteome</keyword>
<accession>A0A423XKD4</accession>
<keyword evidence="1" id="KW-0812">Transmembrane</keyword>
<organism evidence="3 4">
    <name type="scientific">Cytospora leucostoma</name>
    <dbReference type="NCBI Taxonomy" id="1230097"/>
    <lineage>
        <taxon>Eukaryota</taxon>
        <taxon>Fungi</taxon>
        <taxon>Dikarya</taxon>
        <taxon>Ascomycota</taxon>
        <taxon>Pezizomycotina</taxon>
        <taxon>Sordariomycetes</taxon>
        <taxon>Sordariomycetidae</taxon>
        <taxon>Diaporthales</taxon>
        <taxon>Cytosporaceae</taxon>
        <taxon>Cytospora</taxon>
    </lineage>
</organism>
<sequence>MSNLDPFVVAVFGPPPPGIDLYEETETRNDIITAVFLALATLSVVARWAARKISGARLQADDYVIFVSLVLCIVTGVLNIIFGPAGSGHHVWTLTPAILIYGFKVQTFWTHVVIEN</sequence>
<dbReference type="AlphaFoldDB" id="A0A423XKD4"/>